<protein>
    <submittedName>
        <fullName evidence="2">DUF47 domain-containing protein</fullName>
    </submittedName>
</protein>
<dbReference type="OrthoDB" id="9797568at2"/>
<keyword evidence="3" id="KW-1185">Reference proteome</keyword>
<dbReference type="InterPro" id="IPR052912">
    <property type="entry name" value="UPF0111_domain"/>
</dbReference>
<dbReference type="InterPro" id="IPR018445">
    <property type="entry name" value="Put_Phosphate_transp_reg"/>
</dbReference>
<accession>A0A4P6HR40</accession>
<evidence type="ECO:0000313" key="3">
    <source>
        <dbReference type="Proteomes" id="UP000293296"/>
    </source>
</evidence>
<dbReference type="InterPro" id="IPR038078">
    <property type="entry name" value="PhoU-like_sf"/>
</dbReference>
<dbReference type="EMBL" id="CP026538">
    <property type="protein sequence ID" value="QAZ68680.1"/>
    <property type="molecule type" value="Genomic_DNA"/>
</dbReference>
<evidence type="ECO:0000256" key="1">
    <source>
        <dbReference type="ARBA" id="ARBA00008591"/>
    </source>
</evidence>
<evidence type="ECO:0000313" key="2">
    <source>
        <dbReference type="EMBL" id="QAZ68680.1"/>
    </source>
</evidence>
<dbReference type="AlphaFoldDB" id="A0A4P6HR40"/>
<gene>
    <name evidence="2" type="ORF">C3Y92_16160</name>
</gene>
<comment type="similarity">
    <text evidence="1">Belongs to the UPF0111 family.</text>
</comment>
<name>A0A4P6HR40_9BACT</name>
<sequence>MGFSLFPRSVKFYDLFKEQHRKLIKAAVILDELFTDFTDVEERCKRINIIESEGNAISRRIAKELSMTFITPIDREDIHQINLTQEDILNLIKAIASRIGLFGFDRIRYPARRIVSNLRAMIEELGNVLTKMSENKRSEESFHKIENLKHECETLLMVGIGELYDGGDETADYAAILDIVKWKHIFDRVEAAVERAESLSDVLEGVVLKNA</sequence>
<dbReference type="PANTHER" id="PTHR37298:SF1">
    <property type="entry name" value="UPF0111 PROTEIN YKAA"/>
    <property type="match status" value="1"/>
</dbReference>
<dbReference type="KEGG" id="dcb:C3Y92_16160"/>
<organism evidence="2 3">
    <name type="scientific">Solidesulfovibrio carbinolicus</name>
    <dbReference type="NCBI Taxonomy" id="296842"/>
    <lineage>
        <taxon>Bacteria</taxon>
        <taxon>Pseudomonadati</taxon>
        <taxon>Thermodesulfobacteriota</taxon>
        <taxon>Desulfovibrionia</taxon>
        <taxon>Desulfovibrionales</taxon>
        <taxon>Desulfovibrionaceae</taxon>
        <taxon>Solidesulfovibrio</taxon>
    </lineage>
</organism>
<dbReference type="Proteomes" id="UP000293296">
    <property type="component" value="Chromosome"/>
</dbReference>
<proteinExistence type="inferred from homology"/>
<dbReference type="Gene3D" id="1.20.58.220">
    <property type="entry name" value="Phosphate transport system protein phou homolog 2, domain 2"/>
    <property type="match status" value="1"/>
</dbReference>
<dbReference type="Pfam" id="PF01865">
    <property type="entry name" value="PhoU_div"/>
    <property type="match status" value="1"/>
</dbReference>
<reference evidence="2 3" key="1">
    <citation type="submission" date="2018-02" db="EMBL/GenBank/DDBJ databases">
        <title>Genome sequence of Desulfovibrio carbinolicus DSM 3852.</title>
        <authorList>
            <person name="Wilbanks E."/>
            <person name="Skennerton C.T."/>
            <person name="Orphan V.J."/>
        </authorList>
    </citation>
    <scope>NUCLEOTIDE SEQUENCE [LARGE SCALE GENOMIC DNA]</scope>
    <source>
        <strain evidence="2 3">DSM 3852</strain>
    </source>
</reference>
<dbReference type="RefSeq" id="WP_129354362.1">
    <property type="nucleotide sequence ID" value="NZ_CP026538.1"/>
</dbReference>
<dbReference type="PANTHER" id="PTHR37298">
    <property type="entry name" value="UPF0111 PROTEIN YKAA"/>
    <property type="match status" value="1"/>
</dbReference>